<evidence type="ECO:0000313" key="3">
    <source>
        <dbReference type="EMBL" id="OGG07019.1"/>
    </source>
</evidence>
<dbReference type="Proteomes" id="UP000177354">
    <property type="component" value="Unassembled WGS sequence"/>
</dbReference>
<dbReference type="AlphaFoldDB" id="A0A1F5Z3I6"/>
<name>A0A1F5Z3I6_9BACT</name>
<feature type="domain" description="GIY-YIG" evidence="2">
    <location>
        <begin position="1"/>
        <end position="75"/>
    </location>
</feature>
<proteinExistence type="inferred from homology"/>
<dbReference type="CDD" id="cd10456">
    <property type="entry name" value="GIY-YIG_UPF0213"/>
    <property type="match status" value="1"/>
</dbReference>
<dbReference type="PANTHER" id="PTHR34477">
    <property type="entry name" value="UPF0213 PROTEIN YHBQ"/>
    <property type="match status" value="1"/>
</dbReference>
<dbReference type="PROSITE" id="PS50164">
    <property type="entry name" value="GIY_YIG"/>
    <property type="match status" value="1"/>
</dbReference>
<dbReference type="Gene3D" id="3.40.1440.10">
    <property type="entry name" value="GIY-YIG endonuclease"/>
    <property type="match status" value="1"/>
</dbReference>
<sequence length="81" mass="9552">MWFVYLLLCKDGSFYTGVSNNPQQRFLEHKNGKGGRYTRSHGAVKIIYTEKCESKSEAFKRESQIKGWSREEKIRTLNLEF</sequence>
<comment type="caution">
    <text evidence="3">The sequence shown here is derived from an EMBL/GenBank/DDBJ whole genome shotgun (WGS) entry which is preliminary data.</text>
</comment>
<organism evidence="3 4">
    <name type="scientific">Candidatus Gottesmanbacteria bacterium RIFCSPHIGHO2_01_FULL_40_15</name>
    <dbReference type="NCBI Taxonomy" id="1798376"/>
    <lineage>
        <taxon>Bacteria</taxon>
        <taxon>Candidatus Gottesmaniibacteriota</taxon>
    </lineage>
</organism>
<dbReference type="PANTHER" id="PTHR34477:SF1">
    <property type="entry name" value="UPF0213 PROTEIN YHBQ"/>
    <property type="match status" value="1"/>
</dbReference>
<gene>
    <name evidence="3" type="ORF">A2777_04085</name>
</gene>
<protein>
    <recommendedName>
        <fullName evidence="2">GIY-YIG domain-containing protein</fullName>
    </recommendedName>
</protein>
<dbReference type="InterPro" id="IPR050190">
    <property type="entry name" value="UPF0213_domain"/>
</dbReference>
<dbReference type="InterPro" id="IPR000305">
    <property type="entry name" value="GIY-YIG_endonuc"/>
</dbReference>
<evidence type="ECO:0000259" key="2">
    <source>
        <dbReference type="PROSITE" id="PS50164"/>
    </source>
</evidence>
<dbReference type="Pfam" id="PF01541">
    <property type="entry name" value="GIY-YIG"/>
    <property type="match status" value="1"/>
</dbReference>
<evidence type="ECO:0000256" key="1">
    <source>
        <dbReference type="ARBA" id="ARBA00007435"/>
    </source>
</evidence>
<reference evidence="3 4" key="1">
    <citation type="journal article" date="2016" name="Nat. Commun.">
        <title>Thousands of microbial genomes shed light on interconnected biogeochemical processes in an aquifer system.</title>
        <authorList>
            <person name="Anantharaman K."/>
            <person name="Brown C.T."/>
            <person name="Hug L.A."/>
            <person name="Sharon I."/>
            <person name="Castelle C.J."/>
            <person name="Probst A.J."/>
            <person name="Thomas B.C."/>
            <person name="Singh A."/>
            <person name="Wilkins M.J."/>
            <person name="Karaoz U."/>
            <person name="Brodie E.L."/>
            <person name="Williams K.H."/>
            <person name="Hubbard S.S."/>
            <person name="Banfield J.F."/>
        </authorList>
    </citation>
    <scope>NUCLEOTIDE SEQUENCE [LARGE SCALE GENOMIC DNA]</scope>
</reference>
<comment type="similarity">
    <text evidence="1">Belongs to the UPF0213 family.</text>
</comment>
<evidence type="ECO:0000313" key="4">
    <source>
        <dbReference type="Proteomes" id="UP000177354"/>
    </source>
</evidence>
<dbReference type="InterPro" id="IPR035901">
    <property type="entry name" value="GIY-YIG_endonuc_sf"/>
</dbReference>
<accession>A0A1F5Z3I6</accession>
<dbReference type="SUPFAM" id="SSF82771">
    <property type="entry name" value="GIY-YIG endonuclease"/>
    <property type="match status" value="1"/>
</dbReference>
<dbReference type="EMBL" id="MFJF01000012">
    <property type="protein sequence ID" value="OGG07019.1"/>
    <property type="molecule type" value="Genomic_DNA"/>
</dbReference>